<dbReference type="KEGG" id="dwd:DSCW_17970"/>
<evidence type="ECO:0000313" key="3">
    <source>
        <dbReference type="Proteomes" id="UP000427769"/>
    </source>
</evidence>
<proteinExistence type="predicted"/>
<feature type="signal peptide" evidence="1">
    <location>
        <begin position="1"/>
        <end position="18"/>
    </location>
</feature>
<sequence>MKKLIALAILLFAAVVCANTYYYDGADWDTEVDCYYYDGDSWETCDSYYYDSGWQAVASGQTFVHLNGVETQADDDDWTDEVGSPDYDYSTTGLSMEGDECIELGAGEHISIAVTPRSETYCAFLWRITESYSSTGVTVRLYDGSSNQLGILGIQNDEDWEVTATGGTKQINYNEISSPPATIYWKLRVKQGTGGNAEFQVWWSTDGSSWSGGTQSIDGTETGQLARVRIFNAGSGTMHIDWWIENDTDISDASF</sequence>
<reference evidence="2 3" key="1">
    <citation type="submission" date="2019-11" db="EMBL/GenBank/DDBJ databases">
        <title>Comparative genomics of hydrocarbon-degrading Desulfosarcina strains.</title>
        <authorList>
            <person name="Watanabe M."/>
            <person name="Kojima H."/>
            <person name="Fukui M."/>
        </authorList>
    </citation>
    <scope>NUCLEOTIDE SEQUENCE [LARGE SCALE GENOMIC DNA]</scope>
    <source>
        <strain evidence="2 3">PP31</strain>
    </source>
</reference>
<dbReference type="Proteomes" id="UP000427769">
    <property type="component" value="Chromosome"/>
</dbReference>
<dbReference type="EMBL" id="AP021875">
    <property type="protein sequence ID" value="BBO74380.1"/>
    <property type="molecule type" value="Genomic_DNA"/>
</dbReference>
<keyword evidence="3" id="KW-1185">Reference proteome</keyword>
<evidence type="ECO:0000256" key="1">
    <source>
        <dbReference type="SAM" id="SignalP"/>
    </source>
</evidence>
<protein>
    <submittedName>
        <fullName evidence="2">Uncharacterized protein</fullName>
    </submittedName>
</protein>
<name>A0A5K7Z143_9BACT</name>
<evidence type="ECO:0000313" key="2">
    <source>
        <dbReference type="EMBL" id="BBO74380.1"/>
    </source>
</evidence>
<feature type="chain" id="PRO_5024339726" evidence="1">
    <location>
        <begin position="19"/>
        <end position="255"/>
    </location>
</feature>
<dbReference type="RefSeq" id="WP_155303418.1">
    <property type="nucleotide sequence ID" value="NZ_AP021875.1"/>
</dbReference>
<accession>A0A5K7Z143</accession>
<gene>
    <name evidence="2" type="ORF">DSCW_17970</name>
</gene>
<organism evidence="2 3">
    <name type="scientific">Desulfosarcina widdelii</name>
    <dbReference type="NCBI Taxonomy" id="947919"/>
    <lineage>
        <taxon>Bacteria</taxon>
        <taxon>Pseudomonadati</taxon>
        <taxon>Thermodesulfobacteriota</taxon>
        <taxon>Desulfobacteria</taxon>
        <taxon>Desulfobacterales</taxon>
        <taxon>Desulfosarcinaceae</taxon>
        <taxon>Desulfosarcina</taxon>
    </lineage>
</organism>
<keyword evidence="1" id="KW-0732">Signal</keyword>
<dbReference type="AlphaFoldDB" id="A0A5K7Z143"/>